<reference evidence="8" key="1">
    <citation type="submission" date="2017-06" db="EMBL/GenBank/DDBJ databases">
        <authorList>
            <person name="Rodrigo-Torres L."/>
            <person name="Arahal R.D."/>
            <person name="Lucena T."/>
        </authorList>
    </citation>
    <scope>NUCLEOTIDE SEQUENCE [LARGE SCALE GENOMIC DNA]</scope>
    <source>
        <strain evidence="8">CECT 9190</strain>
    </source>
</reference>
<dbReference type="RefSeq" id="WP_087844443.1">
    <property type="nucleotide sequence ID" value="NZ_FYAK01000002.1"/>
</dbReference>
<dbReference type="InterPro" id="IPR007627">
    <property type="entry name" value="RNA_pol_sigma70_r2"/>
</dbReference>
<dbReference type="SUPFAM" id="SSF88659">
    <property type="entry name" value="Sigma3 and sigma4 domains of RNA polymerase sigma factors"/>
    <property type="match status" value="2"/>
</dbReference>
<dbReference type="InterPro" id="IPR012761">
    <property type="entry name" value="RNA_pol_sigma_RpoS"/>
</dbReference>
<dbReference type="Pfam" id="PF04542">
    <property type="entry name" value="Sigma70_r2"/>
    <property type="match status" value="1"/>
</dbReference>
<dbReference type="Proteomes" id="UP000195963">
    <property type="component" value="Unassembled WGS sequence"/>
</dbReference>
<evidence type="ECO:0000256" key="5">
    <source>
        <dbReference type="ARBA" id="ARBA00023163"/>
    </source>
</evidence>
<keyword evidence="5" id="KW-0804">Transcription</keyword>
<dbReference type="GO" id="GO:0003677">
    <property type="term" value="F:DNA binding"/>
    <property type="evidence" value="ECO:0007669"/>
    <property type="project" value="UniProtKB-KW"/>
</dbReference>
<name>A0A1Y6MDJ7_9GAMM</name>
<dbReference type="InterPro" id="IPR000943">
    <property type="entry name" value="RNA_pol_sigma70"/>
</dbReference>
<dbReference type="FunFam" id="1.10.601.10:FF:000001">
    <property type="entry name" value="RNA polymerase sigma factor SigA"/>
    <property type="match status" value="1"/>
</dbReference>
<dbReference type="PANTHER" id="PTHR30603:SF67">
    <property type="entry name" value="RNA POLYMERASE SIGMA FACTOR RPOS"/>
    <property type="match status" value="1"/>
</dbReference>
<dbReference type="NCBIfam" id="TIGR02394">
    <property type="entry name" value="rpoS_proteo"/>
    <property type="match status" value="1"/>
</dbReference>
<dbReference type="AlphaFoldDB" id="A0A1Y6MDJ7"/>
<dbReference type="InterPro" id="IPR007630">
    <property type="entry name" value="RNA_pol_sigma70_r4"/>
</dbReference>
<evidence type="ECO:0000256" key="1">
    <source>
        <dbReference type="ARBA" id="ARBA00022490"/>
    </source>
</evidence>
<keyword evidence="2" id="KW-0805">Transcription regulation</keyword>
<evidence type="ECO:0000259" key="6">
    <source>
        <dbReference type="PROSITE" id="PS00716"/>
    </source>
</evidence>
<evidence type="ECO:0000256" key="3">
    <source>
        <dbReference type="ARBA" id="ARBA00023082"/>
    </source>
</evidence>
<keyword evidence="4" id="KW-0238">DNA-binding</keyword>
<dbReference type="Gene3D" id="1.10.10.10">
    <property type="entry name" value="Winged helix-like DNA-binding domain superfamily/Winged helix DNA-binding domain"/>
    <property type="match status" value="2"/>
</dbReference>
<feature type="domain" description="RNA polymerase sigma-70" evidence="6">
    <location>
        <begin position="247"/>
        <end position="273"/>
    </location>
</feature>
<dbReference type="PRINTS" id="PR00046">
    <property type="entry name" value="SIGMA70FCT"/>
</dbReference>
<dbReference type="SUPFAM" id="SSF88946">
    <property type="entry name" value="Sigma2 domain of RNA polymerase sigma factors"/>
    <property type="match status" value="1"/>
</dbReference>
<keyword evidence="3" id="KW-0731">Sigma factor</keyword>
<evidence type="ECO:0000256" key="4">
    <source>
        <dbReference type="ARBA" id="ARBA00023125"/>
    </source>
</evidence>
<dbReference type="InterPro" id="IPR050239">
    <property type="entry name" value="Sigma-70_RNA_pol_init_factors"/>
</dbReference>
<dbReference type="Gene3D" id="1.10.601.10">
    <property type="entry name" value="RNA Polymerase Primary Sigma Factor"/>
    <property type="match status" value="1"/>
</dbReference>
<dbReference type="InterPro" id="IPR036388">
    <property type="entry name" value="WH-like_DNA-bd_sf"/>
</dbReference>
<sequence length="292" mass="33489">MEAEVNNTTQNFDTDVIQLYLRDISMKPLLTKNEEILYSRKALTGDATAKKIMIESNLRLVVNIAKRYRGSTIQLSDLIDEGNIGLITAVDKFDPEKGFRFSTYATWWIKQTIERAIHNQSRTIRLPVHVSKEINTIIRTHKHLLNTQNKEPKHEDVAETLDRNVNEISTLLSYDAPIISYDQTINDDANSQSLSVFLTDDKAVKPESHLDDLDIKHITSSILNALSPRDKEIICRRFGLLGHESQTLQEVADEVGLTRERIRQLQVISLKKLRNYLQRDNYDISILFADTA</sequence>
<keyword evidence="1" id="KW-0963">Cytoplasm</keyword>
<dbReference type="CDD" id="cd06171">
    <property type="entry name" value="Sigma70_r4"/>
    <property type="match status" value="1"/>
</dbReference>
<dbReference type="Pfam" id="PF00140">
    <property type="entry name" value="Sigma70_r1_2"/>
    <property type="match status" value="1"/>
</dbReference>
<evidence type="ECO:0000313" key="8">
    <source>
        <dbReference type="Proteomes" id="UP000195963"/>
    </source>
</evidence>
<dbReference type="InterPro" id="IPR013325">
    <property type="entry name" value="RNA_pol_sigma_r2"/>
</dbReference>
<dbReference type="NCBIfam" id="TIGR02937">
    <property type="entry name" value="sigma70-ECF"/>
    <property type="match status" value="1"/>
</dbReference>
<dbReference type="Pfam" id="PF04545">
    <property type="entry name" value="Sigma70_r4"/>
    <property type="match status" value="1"/>
</dbReference>
<dbReference type="Pfam" id="PF04539">
    <property type="entry name" value="Sigma70_r3"/>
    <property type="match status" value="1"/>
</dbReference>
<evidence type="ECO:0000256" key="2">
    <source>
        <dbReference type="ARBA" id="ARBA00023015"/>
    </source>
</evidence>
<dbReference type="GO" id="GO:0006352">
    <property type="term" value="P:DNA-templated transcription initiation"/>
    <property type="evidence" value="ECO:0007669"/>
    <property type="project" value="InterPro"/>
</dbReference>
<dbReference type="InterPro" id="IPR009042">
    <property type="entry name" value="RNA_pol_sigma70_r1_2"/>
</dbReference>
<dbReference type="InterPro" id="IPR007624">
    <property type="entry name" value="RNA_pol_sigma70_r3"/>
</dbReference>
<dbReference type="PIRSF" id="PIRSF000770">
    <property type="entry name" value="RNA_pol_sigma-SigE/K"/>
    <property type="match status" value="1"/>
</dbReference>
<dbReference type="PROSITE" id="PS00716">
    <property type="entry name" value="SIGMA70_2"/>
    <property type="match status" value="1"/>
</dbReference>
<accession>A0A1Y6MDJ7</accession>
<dbReference type="InterPro" id="IPR013324">
    <property type="entry name" value="RNA_pol_sigma_r3/r4-like"/>
</dbReference>
<protein>
    <submittedName>
        <fullName evidence="7">RNA polymerase sigma factor RpoS</fullName>
    </submittedName>
</protein>
<dbReference type="InterPro" id="IPR014284">
    <property type="entry name" value="RNA_pol_sigma-70_dom"/>
</dbReference>
<dbReference type="EMBL" id="FYAK01000002">
    <property type="protein sequence ID" value="SMY33848.1"/>
    <property type="molecule type" value="Genomic_DNA"/>
</dbReference>
<proteinExistence type="predicted"/>
<keyword evidence="8" id="KW-1185">Reference proteome</keyword>
<evidence type="ECO:0000313" key="7">
    <source>
        <dbReference type="EMBL" id="SMY33848.1"/>
    </source>
</evidence>
<organism evidence="7 8">
    <name type="scientific">Photobacterium malacitanum</name>
    <dbReference type="NCBI Taxonomy" id="2204294"/>
    <lineage>
        <taxon>Bacteria</taxon>
        <taxon>Pseudomonadati</taxon>
        <taxon>Pseudomonadota</taxon>
        <taxon>Gammaproteobacteria</taxon>
        <taxon>Vibrionales</taxon>
        <taxon>Vibrionaceae</taxon>
        <taxon>Photobacterium</taxon>
    </lineage>
</organism>
<gene>
    <name evidence="7" type="primary">rpoS_1</name>
    <name evidence="7" type="ORF">PMAL9190_01307</name>
</gene>
<dbReference type="GO" id="GO:0016987">
    <property type="term" value="F:sigma factor activity"/>
    <property type="evidence" value="ECO:0007669"/>
    <property type="project" value="UniProtKB-KW"/>
</dbReference>
<dbReference type="PANTHER" id="PTHR30603">
    <property type="entry name" value="RNA POLYMERASE SIGMA FACTOR RPO"/>
    <property type="match status" value="1"/>
</dbReference>